<name>A0A2N9J1F8_FAGSY</name>
<evidence type="ECO:0000313" key="2">
    <source>
        <dbReference type="EMBL" id="SPD31377.1"/>
    </source>
</evidence>
<organism evidence="2">
    <name type="scientific">Fagus sylvatica</name>
    <name type="common">Beechnut</name>
    <dbReference type="NCBI Taxonomy" id="28930"/>
    <lineage>
        <taxon>Eukaryota</taxon>
        <taxon>Viridiplantae</taxon>
        <taxon>Streptophyta</taxon>
        <taxon>Embryophyta</taxon>
        <taxon>Tracheophyta</taxon>
        <taxon>Spermatophyta</taxon>
        <taxon>Magnoliopsida</taxon>
        <taxon>eudicotyledons</taxon>
        <taxon>Gunneridae</taxon>
        <taxon>Pentapetalae</taxon>
        <taxon>rosids</taxon>
        <taxon>fabids</taxon>
        <taxon>Fagales</taxon>
        <taxon>Fagaceae</taxon>
        <taxon>Fagus</taxon>
    </lineage>
</organism>
<dbReference type="PANTHER" id="PTHR33240">
    <property type="entry name" value="OS08G0508500 PROTEIN"/>
    <property type="match status" value="1"/>
</dbReference>
<dbReference type="PANTHER" id="PTHR33240:SF15">
    <property type="entry name" value="GAG-PRO-LIKE PROTEIN"/>
    <property type="match status" value="1"/>
</dbReference>
<accession>A0A2N9J1F8</accession>
<gene>
    <name evidence="2" type="ORF">FSB_LOCUS59259</name>
</gene>
<dbReference type="PROSITE" id="PS50174">
    <property type="entry name" value="G_PATCH"/>
    <property type="match status" value="1"/>
</dbReference>
<protein>
    <recommendedName>
        <fullName evidence="1">G-patch domain-containing protein</fullName>
    </recommendedName>
</protein>
<evidence type="ECO:0000259" key="1">
    <source>
        <dbReference type="PROSITE" id="PS50174"/>
    </source>
</evidence>
<sequence length="486" mass="55215">MIDITLRDLETTKQKERETFSEYLVRWREKASKMINRLGEKDQINIMMKGLLLVYFNRMLSTPIMDFEQLSNGDSCHSTRTGKHFKPPHLEVKHPEREDLEREVTNLKSVDKIGKGKGIAKPDKEEDMVLTQLKRTQATILIWGLLIATQKHRDAILGALAKKEVLMTTSLEEVLSIMGVENTGAVIIFTDKDLPHDRARHNRAFYITVECMNAKVPRVLVDNGAYDNSSRSVKGTFEPPCKTGPMNATMVFHVLNIPTSYNLLLGRTWMHPLGIMSSTLHQKLRLPWKDGILTILGDDEISTDVCELDNSPKDEDHQSFEFVQTLKVAVLLEKMGYTPGMGLGNFGQGITEIIKVHTQEATCKHGLGYKEDMRVNSKNKKTLNRNFVKTCESFPYCSFPEPWMKDEKKLPRLEIFFNSKLTSKVIPKEKDTEATKTEAEDWVDYLGPEAMQLFDQDGDRLTLEVEEAAKEELATMITPADGITSS</sequence>
<proteinExistence type="predicted"/>
<dbReference type="GO" id="GO:0003676">
    <property type="term" value="F:nucleic acid binding"/>
    <property type="evidence" value="ECO:0007669"/>
    <property type="project" value="InterPro"/>
</dbReference>
<feature type="domain" description="G-patch" evidence="1">
    <location>
        <begin position="331"/>
        <end position="372"/>
    </location>
</feature>
<dbReference type="AlphaFoldDB" id="A0A2N9J1F8"/>
<dbReference type="EMBL" id="OIVN01006358">
    <property type="protein sequence ID" value="SPD31377.1"/>
    <property type="molecule type" value="Genomic_DNA"/>
</dbReference>
<dbReference type="Pfam" id="PF01585">
    <property type="entry name" value="G-patch"/>
    <property type="match status" value="1"/>
</dbReference>
<dbReference type="SMART" id="SM00443">
    <property type="entry name" value="G_patch"/>
    <property type="match status" value="1"/>
</dbReference>
<reference evidence="2" key="1">
    <citation type="submission" date="2018-02" db="EMBL/GenBank/DDBJ databases">
        <authorList>
            <person name="Cohen D.B."/>
            <person name="Kent A.D."/>
        </authorList>
    </citation>
    <scope>NUCLEOTIDE SEQUENCE</scope>
</reference>
<dbReference type="InterPro" id="IPR000467">
    <property type="entry name" value="G_patch_dom"/>
</dbReference>